<feature type="transmembrane region" description="Helical" evidence="8">
    <location>
        <begin position="697"/>
        <end position="718"/>
    </location>
</feature>
<evidence type="ECO:0000259" key="9">
    <source>
        <dbReference type="PROSITE" id="PS50893"/>
    </source>
</evidence>
<evidence type="ECO:0000256" key="7">
    <source>
        <dbReference type="SAM" id="MobiDB-lite"/>
    </source>
</evidence>
<evidence type="ECO:0000256" key="8">
    <source>
        <dbReference type="SAM" id="Phobius"/>
    </source>
</evidence>
<comment type="subcellular location">
    <subcellularLocation>
        <location evidence="1">Membrane</location>
        <topology evidence="1">Multi-pass membrane protein</topology>
    </subcellularLocation>
</comment>
<dbReference type="Pfam" id="PF00005">
    <property type="entry name" value="ABC_tran"/>
    <property type="match status" value="2"/>
</dbReference>
<evidence type="ECO:0000313" key="10">
    <source>
        <dbReference type="Proteomes" id="UP000694844"/>
    </source>
</evidence>
<evidence type="ECO:0000256" key="2">
    <source>
        <dbReference type="ARBA" id="ARBA00022692"/>
    </source>
</evidence>
<dbReference type="InterPro" id="IPR013525">
    <property type="entry name" value="ABC2_TM"/>
</dbReference>
<feature type="transmembrane region" description="Helical" evidence="8">
    <location>
        <begin position="1811"/>
        <end position="1834"/>
    </location>
</feature>
<dbReference type="SMART" id="SM00382">
    <property type="entry name" value="AAA"/>
    <property type="match status" value="2"/>
</dbReference>
<feature type="transmembrane region" description="Helical" evidence="8">
    <location>
        <begin position="773"/>
        <end position="793"/>
    </location>
</feature>
<dbReference type="PANTHER" id="PTHR19229">
    <property type="entry name" value="ATP-BINDING CASSETTE TRANSPORTER SUBFAMILY A ABCA"/>
    <property type="match status" value="1"/>
</dbReference>
<organism evidence="10 11">
    <name type="scientific">Crassostrea virginica</name>
    <name type="common">Eastern oyster</name>
    <dbReference type="NCBI Taxonomy" id="6565"/>
    <lineage>
        <taxon>Eukaryota</taxon>
        <taxon>Metazoa</taxon>
        <taxon>Spiralia</taxon>
        <taxon>Lophotrochozoa</taxon>
        <taxon>Mollusca</taxon>
        <taxon>Bivalvia</taxon>
        <taxon>Autobranchia</taxon>
        <taxon>Pteriomorphia</taxon>
        <taxon>Ostreida</taxon>
        <taxon>Ostreoidea</taxon>
        <taxon>Ostreidae</taxon>
        <taxon>Crassostrea</taxon>
    </lineage>
</organism>
<evidence type="ECO:0000256" key="5">
    <source>
        <dbReference type="ARBA" id="ARBA00022989"/>
    </source>
</evidence>
<dbReference type="InterPro" id="IPR026082">
    <property type="entry name" value="ABCA"/>
</dbReference>
<dbReference type="Pfam" id="PF12698">
    <property type="entry name" value="ABC2_membrane_3"/>
    <property type="match status" value="2"/>
</dbReference>
<dbReference type="FunFam" id="3.40.50.300:FF:000264">
    <property type="entry name" value="ATP-binding cassette, sub-family A (ABC1), member 1"/>
    <property type="match status" value="1"/>
</dbReference>
<proteinExistence type="predicted"/>
<dbReference type="Pfam" id="PF23321">
    <property type="entry name" value="R1_ABCA1"/>
    <property type="match status" value="1"/>
</dbReference>
<dbReference type="GO" id="GO:0140359">
    <property type="term" value="F:ABC-type transporter activity"/>
    <property type="evidence" value="ECO:0007669"/>
    <property type="project" value="InterPro"/>
</dbReference>
<feature type="region of interest" description="Disordered" evidence="7">
    <location>
        <begin position="1209"/>
        <end position="1238"/>
    </location>
</feature>
<dbReference type="GO" id="GO:0005319">
    <property type="term" value="F:lipid transporter activity"/>
    <property type="evidence" value="ECO:0007669"/>
    <property type="project" value="TreeGrafter"/>
</dbReference>
<dbReference type="InterPro" id="IPR017871">
    <property type="entry name" value="ABC_transporter-like_CS"/>
</dbReference>
<dbReference type="Gene3D" id="3.40.50.300">
    <property type="entry name" value="P-loop containing nucleotide triphosphate hydrolases"/>
    <property type="match status" value="2"/>
</dbReference>
<dbReference type="SUPFAM" id="SSF52540">
    <property type="entry name" value="P-loop containing nucleoside triphosphate hydrolases"/>
    <property type="match status" value="2"/>
</dbReference>
<evidence type="ECO:0000313" key="11">
    <source>
        <dbReference type="RefSeq" id="XP_022319585.1"/>
    </source>
</evidence>
<feature type="transmembrane region" description="Helical" evidence="8">
    <location>
        <begin position="23"/>
        <end position="42"/>
    </location>
</feature>
<feature type="compositionally biased region" description="Pro residues" evidence="7">
    <location>
        <begin position="1273"/>
        <end position="1282"/>
    </location>
</feature>
<keyword evidence="5 8" id="KW-1133">Transmembrane helix</keyword>
<dbReference type="InterPro" id="IPR027417">
    <property type="entry name" value="P-loop_NTPase"/>
</dbReference>
<keyword evidence="6 8" id="KW-0472">Membrane</keyword>
<dbReference type="OrthoDB" id="10255969at2759"/>
<feature type="transmembrane region" description="Helical" evidence="8">
    <location>
        <begin position="800"/>
        <end position="818"/>
    </location>
</feature>
<dbReference type="PANTHER" id="PTHR19229:SF185">
    <property type="entry name" value="ABC TRANSPORTER DOMAIN-CONTAINING PROTEIN"/>
    <property type="match status" value="1"/>
</dbReference>
<evidence type="ECO:0000256" key="4">
    <source>
        <dbReference type="ARBA" id="ARBA00022840"/>
    </source>
</evidence>
<dbReference type="PROSITE" id="PS50893">
    <property type="entry name" value="ABC_TRANSPORTER_2"/>
    <property type="match status" value="2"/>
</dbReference>
<feature type="transmembrane region" description="Helical" evidence="8">
    <location>
        <begin position="739"/>
        <end position="761"/>
    </location>
</feature>
<keyword evidence="2 8" id="KW-0812">Transmembrane</keyword>
<feature type="region of interest" description="Disordered" evidence="7">
    <location>
        <begin position="1252"/>
        <end position="1288"/>
    </location>
</feature>
<dbReference type="GO" id="GO:0005524">
    <property type="term" value="F:ATP binding"/>
    <property type="evidence" value="ECO:0007669"/>
    <property type="project" value="UniProtKB-KW"/>
</dbReference>
<gene>
    <name evidence="11" type="primary">LOC111122236</name>
</gene>
<feature type="transmembrane region" description="Helical" evidence="8">
    <location>
        <begin position="1478"/>
        <end position="1497"/>
    </location>
</feature>
<dbReference type="GeneID" id="111122236"/>
<dbReference type="GO" id="GO:0016887">
    <property type="term" value="F:ATP hydrolysis activity"/>
    <property type="evidence" value="ECO:0007669"/>
    <property type="project" value="InterPro"/>
</dbReference>
<evidence type="ECO:0000256" key="3">
    <source>
        <dbReference type="ARBA" id="ARBA00022741"/>
    </source>
</evidence>
<name>A0A8B8CV86_CRAVI</name>
<dbReference type="CDD" id="cd03263">
    <property type="entry name" value="ABC_subfamily_A"/>
    <property type="match status" value="2"/>
</dbReference>
<dbReference type="PROSITE" id="PS00211">
    <property type="entry name" value="ABC_TRANSPORTER_1"/>
    <property type="match status" value="1"/>
</dbReference>
<sequence>MGFFSQLWLLSWKNITLRRRQKFRLVAEIVFPLALFIILVIVRTRPNLKIPVAECHFDGNAMPSAGALPFVQSFLCNFNNPCHSTVTEDENPGTIGSFQQSLLTKVIQDISQVLKDNSIITLSHVLQDFEFYSRVLQNVRSGNSSGNVTLGNIVVDPQQIISTFQDNDTRQAIIDLLGTSLNLNLLNETLVNDILEDVGVCRVPNLNGTAINPSTNLTLLQAQFRDVICDQDQVSQIFNFTSDAARDLVSDQLCNLTNPESINNVVLLLAALQRDFNSTSLIDQLRRFALANAGNLGGGGIGGSPLIDASALPALLKAYQDIQQLSSIGDLVKLFQDLAQDTQSAAGSGMDFGQAVCGRKNSVFGMSSGGLAAGLGGILTGGSTQTVGGSGQIGNNTVSRNATFGGQVEGGICDMINKTMYQNRATRVVWKQILPMLQGKILYYPDTPAVRKIIKEANQTFEEFANLISLSRSFSQDYYFEIYNYLNNSANIEFLRTLTGSCLCDLAFDQLRNTRNISADYSACESLNSFLNNRNATGYDWRNAINSTRMLAIGIAEFGGCFNLNKFVGYKNERQMIQDGVNMIEELKFWSALEFYVSDDDSKPLPTHVKYSIRMDTSKVDKTTAIQDKYWRPGPRSNPGTDTKYITYGFAYIQDMIDHAIINVQTKKQVDIGVETQQFPYPCYTRDRFIYAISRSLPLFLVLAWVLSVAMICKSIVYEKENRLKEVMKIMGLGNGVHWVAWFINAFVMMFITIIILTIIIKSGKVLEHSDPGVIILFFTAFGISTIMQCFLYSTFFNKANLAACVAGFLYFIMYLPYTLAVQWEDYMTTGLKVLSCFSSGVAFGWGCSYLARYEEQAIGIQWSNIASSPVVDDDFNMLYCILMMLLDAVIYGIFTWYIEAVFPGQYGIARKFYFPFQKSYWCGVPSTKAEGRAYLSNTPDVELGNNGIPLLQLDPDVNVEAEPKDKRLGVSIKNLKKVYREGKKLAVDNLSLNFYEDQITSFLGHNGAGKTTTMSILTGLFEPTDGTAYIYGYDIRSEMDNIRRSLGMCPQHNVLFDGLTVEEHLWFFARLRGLENEKVKREMEQMIKDVGLPHKRKELSSSLSGGMKRKLSVAIAFCGNAKTVILDEPTAGVDPYARRSIWELLIKLKKKRTIILSTHHMDEADVLGDRIAIISHGKLCCCGSSLYLKSQYGSGFYLTLVRGKEGDYGKEMESDDDLDDDDDYPDETMSIDSRPSTVSSIRTVRAIKAAIKEQEDEGYDENSKSDSGSDPPSKPPTPPPEGADMIPGFSIDRLTAFIKRHIKEARMIEDTSTELVFQLPDDESELRKFENLFSDLERNHRTLGISSFGVSDTSLEEVFLRVAEQNTQDELPDEVKRSRLEDLTDSGRFARPVTSLSHKRKKKKSFLKNLVKRGRIEHEELINDTASLASVPTSEVATESGFSMADYKKVSGRFLFLRQFQALFLKRFHRLRRSKKGFFFEIIMPSLFVLLAMIFAEIKPPENKQPPLELQPWRYVPKKGEQHLYVFYSNDGKGQDWSDKMVQSLLSRPGIGNRCMNPGVYSISDYPCTGQSSNWMNFHPIYTNTTINSPSCSCDTGFQKCPQGAGGPEPPKKLLPSSDYLYNMTARNVSDWLVKTMERYQKRRYGGFSFGDTNPLAAFNASELRTVLDELFTVLNNGTAVTSFNETQLIETLQGLATQRVNKVWYNNKGWFAVVAYMSAMNNLILRSNLDPALDPTRYGITTVNHPMELTKNQLNEQLLYQGAIDVVIAICVIFAMSFIPASFTMVLIEERSSNSKHLQFVSGVNPIMYWVTNFFWDMINYLLPCFICIIIFVAFGNKSYIGEYNWPCLVLLLFLYGWSMIPVMYPFSRLFSIPSTAMVVMQSVNIFLGTTATLATYVIEFLQNDDEELRDINKILKQVFLIMPQYGLGRGLMDMAFNQRVSEAAALLGEKIFTSPFEFDQVGRNLLTMFFIGIVFFTLNLLMEYNFFIKRGMCFWSPKPTHKSLSDEDEDVAAERERITSGKGKDDILRLENLTKVYRLFGKKGRNTAVDRLCVGVPKGQCFGLLGVNGAGKTTTFKMLTGDVFVTEGNAFLNQNSILTDMVNVRRDLGYCPQFDAFDPLLTGREILRFYARLRGVQEKDIKRVSDWAIRKLGLLIYADKLSGSYSGGNKRKLSTAISLIGNPQIIFLDEPTTGMDPRARRFLWNCIKNIIKEGRSVILTSHSMEECEALCGRLAIMVNGTFRCLGSIQHLKNRFGDGYTIIVRVSGEKPDTAAVEDYISSTFRGAELLESHHNMLQYQLKSRVRLSYIFGQLEKAKTRLNIEDYSVSQTTLDQVFINFAKDQTDLLDDELPVQGSSKKKSSFKKSVYPIGGTSGYTDVDNDSIAGSSLGGSTIELRRPNHRRGFDPFSSGFTDEESLTGSTVDLIRPGSARSSTYSEKSISNVQIF</sequence>
<feature type="transmembrane region" description="Helical" evidence="8">
    <location>
        <begin position="1968"/>
        <end position="1985"/>
    </location>
</feature>
<dbReference type="Proteomes" id="UP000694844">
    <property type="component" value="Chromosome 2"/>
</dbReference>
<keyword evidence="3" id="KW-0547">Nucleotide-binding</keyword>
<feature type="transmembrane region" description="Helical" evidence="8">
    <location>
        <begin position="1768"/>
        <end position="1790"/>
    </location>
</feature>
<feature type="transmembrane region" description="Helical" evidence="8">
    <location>
        <begin position="877"/>
        <end position="899"/>
    </location>
</feature>
<keyword evidence="4" id="KW-0067">ATP-binding</keyword>
<dbReference type="KEGG" id="cvn:111122236"/>
<dbReference type="InterPro" id="IPR056264">
    <property type="entry name" value="R2_ABCA1-4-like"/>
</dbReference>
<protein>
    <submittedName>
        <fullName evidence="11">ATP-binding cassette sub-family A member 1-like isoform X1</fullName>
    </submittedName>
</protein>
<dbReference type="InterPro" id="IPR003439">
    <property type="entry name" value="ABC_transporter-like_ATP-bd"/>
</dbReference>
<reference evidence="11" key="1">
    <citation type="submission" date="2025-08" db="UniProtKB">
        <authorList>
            <consortium name="RefSeq"/>
        </authorList>
    </citation>
    <scope>IDENTIFICATION</scope>
    <source>
        <tissue evidence="11">Whole sample</tissue>
    </source>
</reference>
<evidence type="ECO:0000256" key="6">
    <source>
        <dbReference type="ARBA" id="ARBA00023136"/>
    </source>
</evidence>
<dbReference type="FunFam" id="3.40.50.300:FF:000327">
    <property type="entry name" value="ATP-binding cassette sub-family A member 3"/>
    <property type="match status" value="1"/>
</dbReference>
<feature type="transmembrane region" description="Helical" evidence="8">
    <location>
        <begin position="1879"/>
        <end position="1901"/>
    </location>
</feature>
<feature type="transmembrane region" description="Helical" evidence="8">
    <location>
        <begin position="1846"/>
        <end position="1867"/>
    </location>
</feature>
<dbReference type="GO" id="GO:0016020">
    <property type="term" value="C:membrane"/>
    <property type="evidence" value="ECO:0007669"/>
    <property type="project" value="UniProtKB-SubCell"/>
</dbReference>
<accession>A0A8B8CV86</accession>
<dbReference type="InterPro" id="IPR003593">
    <property type="entry name" value="AAA+_ATPase"/>
</dbReference>
<dbReference type="RefSeq" id="XP_022319585.1">
    <property type="nucleotide sequence ID" value="XM_022463877.1"/>
</dbReference>
<feature type="domain" description="ABC transporter" evidence="9">
    <location>
        <begin position="971"/>
        <end position="1202"/>
    </location>
</feature>
<keyword evidence="10" id="KW-1185">Reference proteome</keyword>
<evidence type="ECO:0000256" key="1">
    <source>
        <dbReference type="ARBA" id="ARBA00004141"/>
    </source>
</evidence>
<feature type="compositionally biased region" description="Acidic residues" evidence="7">
    <location>
        <begin position="1214"/>
        <end position="1227"/>
    </location>
</feature>
<feature type="domain" description="ABC transporter" evidence="9">
    <location>
        <begin position="2031"/>
        <end position="2267"/>
    </location>
</feature>